<evidence type="ECO:0000256" key="2">
    <source>
        <dbReference type="SAM" id="Phobius"/>
    </source>
</evidence>
<evidence type="ECO:0000256" key="1">
    <source>
        <dbReference type="ARBA" id="ARBA00022679"/>
    </source>
</evidence>
<accession>A0A382M035</accession>
<dbReference type="Pfam" id="PF04413">
    <property type="entry name" value="Glycos_transf_N"/>
    <property type="match status" value="1"/>
</dbReference>
<keyword evidence="2" id="KW-0472">Membrane</keyword>
<dbReference type="EMBL" id="UINC01089856">
    <property type="protein sequence ID" value="SVC41285.1"/>
    <property type="molecule type" value="Genomic_DNA"/>
</dbReference>
<dbReference type="InterPro" id="IPR007507">
    <property type="entry name" value="Glycos_transf_N"/>
</dbReference>
<keyword evidence="1" id="KW-0808">Transferase</keyword>
<dbReference type="GO" id="GO:0005886">
    <property type="term" value="C:plasma membrane"/>
    <property type="evidence" value="ECO:0007669"/>
    <property type="project" value="TreeGrafter"/>
</dbReference>
<dbReference type="GO" id="GO:0016740">
    <property type="term" value="F:transferase activity"/>
    <property type="evidence" value="ECO:0007669"/>
    <property type="project" value="UniProtKB-KW"/>
</dbReference>
<protein>
    <recommendedName>
        <fullName evidence="3">3-deoxy-D-manno-octulosonic-acid transferase N-terminal domain-containing protein</fullName>
    </recommendedName>
</protein>
<keyword evidence="2" id="KW-0812">Transmembrane</keyword>
<evidence type="ECO:0000313" key="4">
    <source>
        <dbReference type="EMBL" id="SVC41285.1"/>
    </source>
</evidence>
<dbReference type="InterPro" id="IPR039901">
    <property type="entry name" value="Kdotransferase"/>
</dbReference>
<feature type="domain" description="3-deoxy-D-manno-octulosonic-acid transferase N-terminal" evidence="3">
    <location>
        <begin position="51"/>
        <end position="219"/>
    </location>
</feature>
<organism evidence="4">
    <name type="scientific">marine metagenome</name>
    <dbReference type="NCBI Taxonomy" id="408172"/>
    <lineage>
        <taxon>unclassified sequences</taxon>
        <taxon>metagenomes</taxon>
        <taxon>ecological metagenomes</taxon>
    </lineage>
</organism>
<feature type="non-terminal residue" evidence="4">
    <location>
        <position position="225"/>
    </location>
</feature>
<proteinExistence type="predicted"/>
<feature type="transmembrane region" description="Helical" evidence="2">
    <location>
        <begin position="6"/>
        <end position="28"/>
    </location>
</feature>
<name>A0A382M035_9ZZZZ</name>
<dbReference type="PANTHER" id="PTHR42755">
    <property type="entry name" value="3-DEOXY-MANNO-OCTULOSONATE CYTIDYLYLTRANSFERASE"/>
    <property type="match status" value="1"/>
</dbReference>
<sequence>MKIFWVIIYNLFFYPVFFTGACIGALFNKKLWAGIKGRWATHSQLLSFKNRVSNNAKVYWFHAASHGEFEQLKPILEGLKEVEPSSASIVSFFSPSGFTNVEDIHIDCKIYLPFDFPWTVLRVLKLICPQKIIFAEYDVWPNMIWIAKLLNIPTTIFSVHFSNHTPKLFPVIRNFYRTVYGTLSHIYSETASDHEKVQRLIGTPSISKVKVLGNPRYDQVKKKTD</sequence>
<dbReference type="PROSITE" id="PS51257">
    <property type="entry name" value="PROKAR_LIPOPROTEIN"/>
    <property type="match status" value="1"/>
</dbReference>
<dbReference type="AlphaFoldDB" id="A0A382M035"/>
<dbReference type="PANTHER" id="PTHR42755:SF1">
    <property type="entry name" value="3-DEOXY-D-MANNO-OCTULOSONIC ACID TRANSFERASE, MITOCHONDRIAL-RELATED"/>
    <property type="match status" value="1"/>
</dbReference>
<dbReference type="InterPro" id="IPR038107">
    <property type="entry name" value="Glycos_transf_N_sf"/>
</dbReference>
<gene>
    <name evidence="4" type="ORF">METZ01_LOCUS294139</name>
</gene>
<dbReference type="GO" id="GO:0009245">
    <property type="term" value="P:lipid A biosynthetic process"/>
    <property type="evidence" value="ECO:0007669"/>
    <property type="project" value="TreeGrafter"/>
</dbReference>
<evidence type="ECO:0000259" key="3">
    <source>
        <dbReference type="Pfam" id="PF04413"/>
    </source>
</evidence>
<dbReference type="Gene3D" id="3.40.50.11720">
    <property type="entry name" value="3-Deoxy-D-manno-octulosonic-acid transferase, N-terminal domain"/>
    <property type="match status" value="1"/>
</dbReference>
<keyword evidence="2" id="KW-1133">Transmembrane helix</keyword>
<reference evidence="4" key="1">
    <citation type="submission" date="2018-05" db="EMBL/GenBank/DDBJ databases">
        <authorList>
            <person name="Lanie J.A."/>
            <person name="Ng W.-L."/>
            <person name="Kazmierczak K.M."/>
            <person name="Andrzejewski T.M."/>
            <person name="Davidsen T.M."/>
            <person name="Wayne K.J."/>
            <person name="Tettelin H."/>
            <person name="Glass J.I."/>
            <person name="Rusch D."/>
            <person name="Podicherti R."/>
            <person name="Tsui H.-C.T."/>
            <person name="Winkler M.E."/>
        </authorList>
    </citation>
    <scope>NUCLEOTIDE SEQUENCE</scope>
</reference>